<gene>
    <name evidence="1" type="ORF">EVAR_68616_1</name>
</gene>
<dbReference type="OrthoDB" id="8815311at2759"/>
<organism evidence="1 2">
    <name type="scientific">Eumeta variegata</name>
    <name type="common">Bagworm moth</name>
    <name type="synonym">Eumeta japonica</name>
    <dbReference type="NCBI Taxonomy" id="151549"/>
    <lineage>
        <taxon>Eukaryota</taxon>
        <taxon>Metazoa</taxon>
        <taxon>Ecdysozoa</taxon>
        <taxon>Arthropoda</taxon>
        <taxon>Hexapoda</taxon>
        <taxon>Insecta</taxon>
        <taxon>Pterygota</taxon>
        <taxon>Neoptera</taxon>
        <taxon>Endopterygota</taxon>
        <taxon>Lepidoptera</taxon>
        <taxon>Glossata</taxon>
        <taxon>Ditrysia</taxon>
        <taxon>Tineoidea</taxon>
        <taxon>Psychidae</taxon>
        <taxon>Oiketicinae</taxon>
        <taxon>Eumeta</taxon>
    </lineage>
</organism>
<dbReference type="PROSITE" id="PS51257">
    <property type="entry name" value="PROKAR_LIPOPROTEIN"/>
    <property type="match status" value="1"/>
</dbReference>
<dbReference type="Proteomes" id="UP000299102">
    <property type="component" value="Unassembled WGS sequence"/>
</dbReference>
<evidence type="ECO:0000313" key="1">
    <source>
        <dbReference type="EMBL" id="GBP97552.1"/>
    </source>
</evidence>
<comment type="caution">
    <text evidence="1">The sequence shown here is derived from an EMBL/GenBank/DDBJ whole genome shotgun (WGS) entry which is preliminary data.</text>
</comment>
<accession>A0A4C2ACK5</accession>
<protein>
    <submittedName>
        <fullName evidence="1">Uncharacterized protein</fullName>
    </submittedName>
</protein>
<sequence>MSKEGRLTRVGVLAPAALSACMDASVLAVPAASAIVSTVLKELSKAFMLKKWSSPLMDTPIPRGITSALPASWVGTGYKMERRFKNEEEGGGRTLPLNDTACATGVRARRVRERKDLLRVVRELQGYERVATAAGLTHRC</sequence>
<dbReference type="AlphaFoldDB" id="A0A4C2ACK5"/>
<reference evidence="1 2" key="1">
    <citation type="journal article" date="2019" name="Commun. Biol.">
        <title>The bagworm genome reveals a unique fibroin gene that provides high tensile strength.</title>
        <authorList>
            <person name="Kono N."/>
            <person name="Nakamura H."/>
            <person name="Ohtoshi R."/>
            <person name="Tomita M."/>
            <person name="Numata K."/>
            <person name="Arakawa K."/>
        </authorList>
    </citation>
    <scope>NUCLEOTIDE SEQUENCE [LARGE SCALE GENOMIC DNA]</scope>
</reference>
<proteinExistence type="predicted"/>
<evidence type="ECO:0000313" key="2">
    <source>
        <dbReference type="Proteomes" id="UP000299102"/>
    </source>
</evidence>
<dbReference type="EMBL" id="BGZK01002955">
    <property type="protein sequence ID" value="GBP97552.1"/>
    <property type="molecule type" value="Genomic_DNA"/>
</dbReference>
<name>A0A4C2ACK5_EUMVA</name>
<keyword evidence="2" id="KW-1185">Reference proteome</keyword>